<dbReference type="PANTHER" id="PTHR43609:SF1">
    <property type="entry name" value="ACETYL-COA HYDROLASE"/>
    <property type="match status" value="1"/>
</dbReference>
<evidence type="ECO:0000313" key="6">
    <source>
        <dbReference type="EMBL" id="SEG85779.1"/>
    </source>
</evidence>
<dbReference type="EMBL" id="FNVQ01000007">
    <property type="protein sequence ID" value="SEG85779.1"/>
    <property type="molecule type" value="Genomic_DNA"/>
</dbReference>
<feature type="domain" description="Acetyl-CoA hydrolase/transferase N-terminal" evidence="4">
    <location>
        <begin position="15"/>
        <end position="174"/>
    </location>
</feature>
<dbReference type="PANTHER" id="PTHR43609">
    <property type="entry name" value="ACETYL-COA HYDROLASE"/>
    <property type="match status" value="1"/>
</dbReference>
<dbReference type="Pfam" id="PF02550">
    <property type="entry name" value="AcetylCoA_hydro"/>
    <property type="match status" value="1"/>
</dbReference>
<dbReference type="NCBIfam" id="TIGR03458">
    <property type="entry name" value="YgfH_subfam"/>
    <property type="match status" value="1"/>
</dbReference>
<dbReference type="GO" id="GO:0008775">
    <property type="term" value="F:acetate CoA-transferase activity"/>
    <property type="evidence" value="ECO:0007669"/>
    <property type="project" value="InterPro"/>
</dbReference>
<dbReference type="GO" id="GO:0006083">
    <property type="term" value="P:acetate metabolic process"/>
    <property type="evidence" value="ECO:0007669"/>
    <property type="project" value="InterPro"/>
</dbReference>
<accession>A0A1H6DKV8</accession>
<dbReference type="AlphaFoldDB" id="A0A1H6DKV8"/>
<feature type="binding site" evidence="3">
    <location>
        <position position="386"/>
    </location>
    <ligand>
        <name>CoA</name>
        <dbReference type="ChEBI" id="CHEBI:57287"/>
    </ligand>
</feature>
<dbReference type="Gene3D" id="3.30.750.70">
    <property type="entry name" value="4-hydroxybutyrate coenzyme like domains"/>
    <property type="match status" value="1"/>
</dbReference>
<protein>
    <submittedName>
        <fullName evidence="6">Succinyl-CoA:acetate CoA-transferase</fullName>
    </submittedName>
</protein>
<evidence type="ECO:0000259" key="4">
    <source>
        <dbReference type="Pfam" id="PF02550"/>
    </source>
</evidence>
<dbReference type="SUPFAM" id="SSF100950">
    <property type="entry name" value="NagB/RpiA/CoA transferase-like"/>
    <property type="match status" value="2"/>
</dbReference>
<dbReference type="InterPro" id="IPR017821">
    <property type="entry name" value="Succinate_CoA_transferase"/>
</dbReference>
<evidence type="ECO:0000313" key="7">
    <source>
        <dbReference type="Proteomes" id="UP000236745"/>
    </source>
</evidence>
<dbReference type="Proteomes" id="UP000236745">
    <property type="component" value="Unassembled WGS sequence"/>
</dbReference>
<comment type="similarity">
    <text evidence="1">Belongs to the acetyl-CoA hydrolase/transferase family.</text>
</comment>
<dbReference type="Gene3D" id="3.40.1080.20">
    <property type="entry name" value="Acetyl-CoA hydrolase/transferase C-terminal domain"/>
    <property type="match status" value="1"/>
</dbReference>
<dbReference type="GO" id="GO:0006084">
    <property type="term" value="P:acetyl-CoA metabolic process"/>
    <property type="evidence" value="ECO:0007669"/>
    <property type="project" value="InterPro"/>
</dbReference>
<evidence type="ECO:0000256" key="3">
    <source>
        <dbReference type="PIRSR" id="PIRSR617821-2"/>
    </source>
</evidence>
<dbReference type="InterPro" id="IPR038460">
    <property type="entry name" value="AcetylCoA_hyd_C_sf"/>
</dbReference>
<proteinExistence type="inferred from homology"/>
<evidence type="ECO:0000259" key="5">
    <source>
        <dbReference type="Pfam" id="PF13336"/>
    </source>
</evidence>
<dbReference type="Gene3D" id="3.40.1080.10">
    <property type="entry name" value="Glutaconate Coenzyme A-transferase"/>
    <property type="match status" value="1"/>
</dbReference>
<keyword evidence="7" id="KW-1185">Reference proteome</keyword>
<feature type="active site" description="5-glutamyl coenzyme A thioester intermediate" evidence="2">
    <location>
        <position position="296"/>
    </location>
</feature>
<dbReference type="Pfam" id="PF13336">
    <property type="entry name" value="AcetylCoA_hyd_C"/>
    <property type="match status" value="1"/>
</dbReference>
<dbReference type="GO" id="GO:0003986">
    <property type="term" value="F:acetyl-CoA hydrolase activity"/>
    <property type="evidence" value="ECO:0007669"/>
    <property type="project" value="TreeGrafter"/>
</dbReference>
<feature type="binding site" evidence="3">
    <location>
        <position position="410"/>
    </location>
    <ligand>
        <name>CoA</name>
        <dbReference type="ChEBI" id="CHEBI:57287"/>
    </ligand>
</feature>
<gene>
    <name evidence="6" type="ORF">SAMN05444390_10738</name>
</gene>
<reference evidence="6 7" key="1">
    <citation type="submission" date="2016-10" db="EMBL/GenBank/DDBJ databases">
        <authorList>
            <person name="de Groot N.N."/>
        </authorList>
    </citation>
    <scope>NUCLEOTIDE SEQUENCE [LARGE SCALE GENOMIC DNA]</scope>
    <source>
        <strain evidence="6 7">DSM 22012</strain>
    </source>
</reference>
<feature type="binding site" evidence="3">
    <location>
        <position position="390"/>
    </location>
    <ligand>
        <name>CoA</name>
        <dbReference type="ChEBI" id="CHEBI:57287"/>
    </ligand>
</feature>
<dbReference type="InterPro" id="IPR046433">
    <property type="entry name" value="ActCoA_hydro"/>
</dbReference>
<dbReference type="OrthoDB" id="9801795at2"/>
<dbReference type="InterPro" id="IPR026888">
    <property type="entry name" value="AcetylCoA_hyd_C"/>
</dbReference>
<dbReference type="InterPro" id="IPR037171">
    <property type="entry name" value="NagB/RpiA_transferase-like"/>
</dbReference>
<feature type="domain" description="Acetyl-CoA hydrolase/transferase C-terminal" evidence="5">
    <location>
        <begin position="327"/>
        <end position="471"/>
    </location>
</feature>
<feature type="binding site" evidence="3">
    <location>
        <position position="366"/>
    </location>
    <ligand>
        <name>CoA</name>
        <dbReference type="ChEBI" id="CHEBI:57287"/>
    </ligand>
</feature>
<dbReference type="FunFam" id="3.40.1080.20:FF:000001">
    <property type="entry name" value="Acetyl-CoA hydrolase Ach1"/>
    <property type="match status" value="1"/>
</dbReference>
<dbReference type="RefSeq" id="WP_104005507.1">
    <property type="nucleotide sequence ID" value="NZ_FNVQ01000007.1"/>
</dbReference>
<organism evidence="6 7">
    <name type="scientific">Marinobacterium lutimaris</name>
    <dbReference type="NCBI Taxonomy" id="568106"/>
    <lineage>
        <taxon>Bacteria</taxon>
        <taxon>Pseudomonadati</taxon>
        <taxon>Pseudomonadota</taxon>
        <taxon>Gammaproteobacteria</taxon>
        <taxon>Oceanospirillales</taxon>
        <taxon>Oceanospirillaceae</taxon>
        <taxon>Marinobacterium</taxon>
    </lineage>
</organism>
<keyword evidence="6" id="KW-0808">Transferase</keyword>
<name>A0A1H6DKV8_9GAMM</name>
<evidence type="ECO:0000256" key="2">
    <source>
        <dbReference type="PIRSR" id="PIRSR617821-1"/>
    </source>
</evidence>
<evidence type="ECO:0000256" key="1">
    <source>
        <dbReference type="ARBA" id="ARBA00009632"/>
    </source>
</evidence>
<sequence length="504" mass="55001">MSSESRIRCAALRDRVMSAEAAAELIPAGINVGMSGFTGAGYPKAVPGALAERIRKLNAAGEPPFRISVWTGASTAPELDGVLAEVDGIEMRLPFQSDPICRDRINTGKMDYVDIHLSEVSQYAWSGFLGKMDLAVIEVAGIREDGSLIPSSSVGNNKTWIEQADKIILEVNSKQNAKLEGMHDVYYGTALPPNRKPIMITDPADRIGEPYLACPMDKVIAVVETSAPDRNTPFKAPDETSRKIAEHILNFFHREIELGRLPKELLPIQSGVGNIPNAVLEGLDAGPFKNLTAFTEVIQDGMLKMLKSGTLATASATAFSLSPEGIAEFDNNIDLYRDKIILRQQDISNHPELARRLGVIAMNGLIEADIYGNINSTHVMGTRMMNGIGGSGDFARNGYLSIFVSPSTAKDGAISAIVPMVSHVDHTEHDVKIVVTEQGLADLRGLSPRQRAHEIINNCAHPDFRPALMDYYERALHSGRGMHTPHLLEEALSWHVRYETQGQM</sequence>
<dbReference type="InterPro" id="IPR003702">
    <property type="entry name" value="ActCoA_hydro_N"/>
</dbReference>